<keyword evidence="2" id="KW-1185">Reference proteome</keyword>
<accession>A0ACB9AF42</accession>
<gene>
    <name evidence="1" type="ORF">L2E82_37506</name>
</gene>
<protein>
    <submittedName>
        <fullName evidence="1">Uncharacterized protein</fullName>
    </submittedName>
</protein>
<name>A0ACB9AF42_CICIN</name>
<evidence type="ECO:0000313" key="1">
    <source>
        <dbReference type="EMBL" id="KAI3708338.1"/>
    </source>
</evidence>
<sequence length="643" mass="74135">MDKVFSRIASYSVVFFLFLLAGKAGGRHLHHEFLSDGVSDGDVQEQESFLHLKGMDSSEEHCELMYGFLPCSANVPSHIFLIVIYEYLLYHGESYAGGDGRIFRVLGKNFYVAMFSQLLDSLPESLILLATGLTSSKDKAQEYVVTGVGLLAGSSILLLTLLWGVCFICARKQFYVKPDPELKDQGTQLLTDAETMYHAYVMFFSLIPFVVILLPSVFGLSYSSEEYKIVLLVSLSVSGFCLFFYFYYQRSKPWIRERRLEYAEVERKIEMHVPFYEVQALMLDREKHLMTKQKEMETILKHREPNQAETMTTKNFYDLFQKWLDETRQLMDDPYSMDQLDTEYNQVAELLLEDKMKMMQLISVMMKHTLGDDLVMEDRAQVESSIDRIFKRIDADDDKFITRLELKNYIMEMNYDEIMMEDEITEIIMRRLDIDGSGVIDQREFRSGVKKWLKGINVPLHSNPSLDSNRETDKYHQGEAKAKAQEKFKAIALLIVGIIMLMVLAEPLVESVRQFSESVNIEPFYVSFILVPLATNARTAIAAIRAAKQKRHQTTSLTFSEIYHKVFMNNILGFLVLVSVIYCRGLTWHFSAEILVVVFVCIIMGLLASLKSKFPNWTLLIAFSLYPLSLVMVYFVADTFQFN</sequence>
<reference evidence="1 2" key="2">
    <citation type="journal article" date="2022" name="Mol. Ecol. Resour.">
        <title>The genomes of chicory, endive, great burdock and yacon provide insights into Asteraceae paleo-polyploidization history and plant inulin production.</title>
        <authorList>
            <person name="Fan W."/>
            <person name="Wang S."/>
            <person name="Wang H."/>
            <person name="Wang A."/>
            <person name="Jiang F."/>
            <person name="Liu H."/>
            <person name="Zhao H."/>
            <person name="Xu D."/>
            <person name="Zhang Y."/>
        </authorList>
    </citation>
    <scope>NUCLEOTIDE SEQUENCE [LARGE SCALE GENOMIC DNA]</scope>
    <source>
        <strain evidence="2">cv. Punajuju</strain>
        <tissue evidence="1">Leaves</tissue>
    </source>
</reference>
<reference evidence="2" key="1">
    <citation type="journal article" date="2022" name="Mol. Ecol. Resour.">
        <title>The genomes of chicory, endive, great burdock and yacon provide insights into Asteraceae palaeo-polyploidization history and plant inulin production.</title>
        <authorList>
            <person name="Fan W."/>
            <person name="Wang S."/>
            <person name="Wang H."/>
            <person name="Wang A."/>
            <person name="Jiang F."/>
            <person name="Liu H."/>
            <person name="Zhao H."/>
            <person name="Xu D."/>
            <person name="Zhang Y."/>
        </authorList>
    </citation>
    <scope>NUCLEOTIDE SEQUENCE [LARGE SCALE GENOMIC DNA]</scope>
    <source>
        <strain evidence="2">cv. Punajuju</strain>
    </source>
</reference>
<dbReference type="EMBL" id="CM042015">
    <property type="protein sequence ID" value="KAI3708338.1"/>
    <property type="molecule type" value="Genomic_DNA"/>
</dbReference>
<comment type="caution">
    <text evidence="1">The sequence shown here is derived from an EMBL/GenBank/DDBJ whole genome shotgun (WGS) entry which is preliminary data.</text>
</comment>
<dbReference type="Proteomes" id="UP001055811">
    <property type="component" value="Linkage Group LG07"/>
</dbReference>
<proteinExistence type="predicted"/>
<evidence type="ECO:0000313" key="2">
    <source>
        <dbReference type="Proteomes" id="UP001055811"/>
    </source>
</evidence>
<organism evidence="1 2">
    <name type="scientific">Cichorium intybus</name>
    <name type="common">Chicory</name>
    <dbReference type="NCBI Taxonomy" id="13427"/>
    <lineage>
        <taxon>Eukaryota</taxon>
        <taxon>Viridiplantae</taxon>
        <taxon>Streptophyta</taxon>
        <taxon>Embryophyta</taxon>
        <taxon>Tracheophyta</taxon>
        <taxon>Spermatophyta</taxon>
        <taxon>Magnoliopsida</taxon>
        <taxon>eudicotyledons</taxon>
        <taxon>Gunneridae</taxon>
        <taxon>Pentapetalae</taxon>
        <taxon>asterids</taxon>
        <taxon>campanulids</taxon>
        <taxon>Asterales</taxon>
        <taxon>Asteraceae</taxon>
        <taxon>Cichorioideae</taxon>
        <taxon>Cichorieae</taxon>
        <taxon>Cichoriinae</taxon>
        <taxon>Cichorium</taxon>
    </lineage>
</organism>